<keyword evidence="5" id="KW-0571">Peptide transport</keyword>
<keyword evidence="6" id="KW-0653">Protein transport</keyword>
<feature type="transmembrane region" description="Helical" evidence="9">
    <location>
        <begin position="185"/>
        <end position="206"/>
    </location>
</feature>
<dbReference type="AlphaFoldDB" id="A0A835D5A5"/>
<dbReference type="OMA" id="KWIRDIS"/>
<feature type="transmembrane region" description="Helical" evidence="9">
    <location>
        <begin position="419"/>
        <end position="439"/>
    </location>
</feature>
<comment type="subcellular location">
    <subcellularLocation>
        <location evidence="1">Membrane</location>
        <topology evidence="1">Multi-pass membrane protein</topology>
    </subcellularLocation>
</comment>
<feature type="transmembrane region" description="Helical" evidence="9">
    <location>
        <begin position="681"/>
        <end position="702"/>
    </location>
</feature>
<dbReference type="EMBL" id="JABCRI010000017">
    <property type="protein sequence ID" value="KAF8391203.1"/>
    <property type="molecule type" value="Genomic_DNA"/>
</dbReference>
<feature type="transmembrane region" description="Helical" evidence="9">
    <location>
        <begin position="445"/>
        <end position="467"/>
    </location>
</feature>
<dbReference type="NCBIfam" id="TIGR00728">
    <property type="entry name" value="OPT_sfam"/>
    <property type="match status" value="1"/>
</dbReference>
<feature type="transmembrane region" description="Helical" evidence="9">
    <location>
        <begin position="531"/>
        <end position="553"/>
    </location>
</feature>
<evidence type="ECO:0000313" key="10">
    <source>
        <dbReference type="EMBL" id="KAF8391203.1"/>
    </source>
</evidence>
<evidence type="ECO:0000256" key="1">
    <source>
        <dbReference type="ARBA" id="ARBA00004141"/>
    </source>
</evidence>
<keyword evidence="3" id="KW-0813">Transport</keyword>
<reference evidence="10 11" key="1">
    <citation type="submission" date="2020-04" db="EMBL/GenBank/DDBJ databases">
        <title>Plant Genome Project.</title>
        <authorList>
            <person name="Zhang R.-G."/>
        </authorList>
    </citation>
    <scope>NUCLEOTIDE SEQUENCE [LARGE SCALE GENOMIC DNA]</scope>
    <source>
        <strain evidence="10">YNK0</strain>
        <tissue evidence="10">Leaf</tissue>
    </source>
</reference>
<feature type="transmembrane region" description="Helical" evidence="9">
    <location>
        <begin position="226"/>
        <end position="245"/>
    </location>
</feature>
<evidence type="ECO:0000313" key="11">
    <source>
        <dbReference type="Proteomes" id="UP000655225"/>
    </source>
</evidence>
<feature type="transmembrane region" description="Helical" evidence="9">
    <location>
        <begin position="286"/>
        <end position="308"/>
    </location>
</feature>
<protein>
    <submittedName>
        <fullName evidence="10">Uncharacterized protein</fullName>
    </submittedName>
</protein>
<dbReference type="GO" id="GO:0035673">
    <property type="term" value="F:oligopeptide transmembrane transporter activity"/>
    <property type="evidence" value="ECO:0007669"/>
    <property type="project" value="InterPro"/>
</dbReference>
<keyword evidence="8 9" id="KW-0472">Membrane</keyword>
<feature type="transmembrane region" description="Helical" evidence="9">
    <location>
        <begin position="652"/>
        <end position="669"/>
    </location>
</feature>
<proteinExistence type="inferred from homology"/>
<evidence type="ECO:0000256" key="3">
    <source>
        <dbReference type="ARBA" id="ARBA00022448"/>
    </source>
</evidence>
<gene>
    <name evidence="10" type="ORF">HHK36_023505</name>
</gene>
<dbReference type="Pfam" id="PF03169">
    <property type="entry name" value="OPT"/>
    <property type="match status" value="2"/>
</dbReference>
<feature type="transmembrane region" description="Helical" evidence="9">
    <location>
        <begin position="76"/>
        <end position="96"/>
    </location>
</feature>
<accession>A0A835D5A5</accession>
<feature type="transmembrane region" description="Helical" evidence="9">
    <location>
        <begin position="360"/>
        <end position="384"/>
    </location>
</feature>
<dbReference type="GO" id="GO:0016020">
    <property type="term" value="C:membrane"/>
    <property type="evidence" value="ECO:0007669"/>
    <property type="project" value="UniProtKB-SubCell"/>
</dbReference>
<dbReference type="PANTHER" id="PTHR22601">
    <property type="entry name" value="ISP4 LIKE PROTEIN"/>
    <property type="match status" value="1"/>
</dbReference>
<organism evidence="10 11">
    <name type="scientific">Tetracentron sinense</name>
    <name type="common">Spur-leaf</name>
    <dbReference type="NCBI Taxonomy" id="13715"/>
    <lineage>
        <taxon>Eukaryota</taxon>
        <taxon>Viridiplantae</taxon>
        <taxon>Streptophyta</taxon>
        <taxon>Embryophyta</taxon>
        <taxon>Tracheophyta</taxon>
        <taxon>Spermatophyta</taxon>
        <taxon>Magnoliopsida</taxon>
        <taxon>Trochodendrales</taxon>
        <taxon>Trochodendraceae</taxon>
        <taxon>Tetracentron</taxon>
    </lineage>
</organism>
<name>A0A835D5A5_TETSI</name>
<keyword evidence="4 9" id="KW-0812">Transmembrane</keyword>
<evidence type="ECO:0000256" key="8">
    <source>
        <dbReference type="ARBA" id="ARBA00023136"/>
    </source>
</evidence>
<evidence type="ECO:0000256" key="7">
    <source>
        <dbReference type="ARBA" id="ARBA00022989"/>
    </source>
</evidence>
<keyword evidence="11" id="KW-1185">Reference proteome</keyword>
<dbReference type="InterPro" id="IPR004813">
    <property type="entry name" value="OPT"/>
</dbReference>
<evidence type="ECO:0000256" key="4">
    <source>
        <dbReference type="ARBA" id="ARBA00022692"/>
    </source>
</evidence>
<sequence>MGSTPVEQDGSWWLENYGLQTNHLSYSGFGLEEGFGIESYSGQEYGSGKEINDSPIEQVRVTVPITDDNTQPALTIRTWVLGLVSCLIQGFMKAFFSYRQNQLYISSFCTQIVVLPLGKLMAATLPTNPVRIPGTKWSFSMNPGPFSMKEHALISIFASTGSESPTVMAIATTIKAYYHRKVNPLAFVLMTISSQLMGYGFAGLLMRFFVDSPYMWWPSTLVDVTLYRSLPLFLSLSLPLSEILINQSTDSVTAQQIGAGRNGLGLGSFGFDWATMTLDPLVTPMFSLNNSMAGFVVFFYILTPIAYWTNTYDAKRFPIFSSHVYDSDGHKFNVSRVLDPKGFTLDQEAYKDYSKMHLSIFYAFAYGCFFASISATFTHVVVFYGRSIWSQIKETYGGSNTRGDVHARLMKKYKQVPSWWFYTILILTVALGIFISRGFDRELQLAYWVIPSASILGLLLTLINGVLAATANQSAPVTIVPELIMGYVYPGRPLANMIFKNYCTESMGHATWFLRDFKFGHYMKIPPKSMFIVQVIGTLVGSLVNFGVSWWLLSTVEGICDPSKLPKGSPWTCPNNDVFTDVTTIWGILGPGRLFAPHGIYSNMYLFIILGVVTTLMLWMFTHVFPEKKWLKLIYVPIIFSTIAGMPPGRPVEIWSSWIVGILYYLIVYKKFNGWWAKYTYVLANGLSAGPAFMAILTYFTLQLHDINGLNWWGLELDDHCPLAHCPTAVGIEVEGCPVFH</sequence>
<keyword evidence="7 9" id="KW-1133">Transmembrane helix</keyword>
<comment type="similarity">
    <text evidence="2">Belongs to the oligopeptide OPT transporter (TC 2.A.67.1) family.</text>
</comment>
<dbReference type="GO" id="GO:0015031">
    <property type="term" value="P:protein transport"/>
    <property type="evidence" value="ECO:0007669"/>
    <property type="project" value="UniProtKB-KW"/>
</dbReference>
<evidence type="ECO:0000256" key="5">
    <source>
        <dbReference type="ARBA" id="ARBA00022856"/>
    </source>
</evidence>
<feature type="transmembrane region" description="Helical" evidence="9">
    <location>
        <begin position="630"/>
        <end position="646"/>
    </location>
</feature>
<evidence type="ECO:0000256" key="2">
    <source>
        <dbReference type="ARBA" id="ARBA00005484"/>
    </source>
</evidence>
<evidence type="ECO:0000256" key="6">
    <source>
        <dbReference type="ARBA" id="ARBA00022927"/>
    </source>
</evidence>
<feature type="transmembrane region" description="Helical" evidence="9">
    <location>
        <begin position="600"/>
        <end position="621"/>
    </location>
</feature>
<dbReference type="Proteomes" id="UP000655225">
    <property type="component" value="Unassembled WGS sequence"/>
</dbReference>
<dbReference type="InterPro" id="IPR004648">
    <property type="entry name" value="Oligpept_transpt"/>
</dbReference>
<dbReference type="OrthoDB" id="1520656at2759"/>
<evidence type="ECO:0000256" key="9">
    <source>
        <dbReference type="SAM" id="Phobius"/>
    </source>
</evidence>
<comment type="caution">
    <text evidence="10">The sequence shown here is derived from an EMBL/GenBank/DDBJ whole genome shotgun (WGS) entry which is preliminary data.</text>
</comment>